<feature type="compositionally biased region" description="Basic and acidic residues" evidence="1">
    <location>
        <begin position="1"/>
        <end position="18"/>
    </location>
</feature>
<sequence>MREQRREFSNTQQEHAHCQEVPVPRRRGDLCLRESCQGHFKEYADNRSTRPVQSPLHSNGHGGFGRRLRETGWSRDQNRALSRPYDWVHPIEVEKALPRDPGVAYPRCLTGRRACPPEDCGGPWGYANFIEAITDPRHEEHDELLEWVGGAFDPSRFDAEDINKRLTVP</sequence>
<dbReference type="Proteomes" id="UP001620295">
    <property type="component" value="Unassembled WGS sequence"/>
</dbReference>
<dbReference type="Gene3D" id="3.10.290.30">
    <property type="entry name" value="MM3350-like"/>
    <property type="match status" value="1"/>
</dbReference>
<feature type="region of interest" description="Disordered" evidence="1">
    <location>
        <begin position="1"/>
        <end position="20"/>
    </location>
</feature>
<feature type="domain" description="Plasmid pRiA4b Orf3-like" evidence="2">
    <location>
        <begin position="86"/>
        <end position="160"/>
    </location>
</feature>
<dbReference type="Pfam" id="PF07929">
    <property type="entry name" value="PRiA4_ORF3"/>
    <property type="match status" value="1"/>
</dbReference>
<gene>
    <name evidence="3" type="ORF">ACI2L5_47620</name>
</gene>
<dbReference type="SUPFAM" id="SSF159941">
    <property type="entry name" value="MM3350-like"/>
    <property type="match status" value="1"/>
</dbReference>
<comment type="caution">
    <text evidence="3">The sequence shown here is derived from an EMBL/GenBank/DDBJ whole genome shotgun (WGS) entry which is preliminary data.</text>
</comment>
<evidence type="ECO:0000313" key="4">
    <source>
        <dbReference type="Proteomes" id="UP001620295"/>
    </source>
</evidence>
<dbReference type="InterPro" id="IPR024047">
    <property type="entry name" value="MM3350-like_sf"/>
</dbReference>
<proteinExistence type="predicted"/>
<evidence type="ECO:0000313" key="3">
    <source>
        <dbReference type="EMBL" id="MFK4272499.1"/>
    </source>
</evidence>
<dbReference type="PANTHER" id="PTHR41878">
    <property type="entry name" value="LEXA REPRESSOR-RELATED"/>
    <property type="match status" value="1"/>
</dbReference>
<reference evidence="3 4" key="1">
    <citation type="submission" date="2024-11" db="EMBL/GenBank/DDBJ databases">
        <title>The Natural Products Discovery Center: Release of the First 8490 Sequenced Strains for Exploring Actinobacteria Biosynthetic Diversity.</title>
        <authorList>
            <person name="Kalkreuter E."/>
            <person name="Kautsar S.A."/>
            <person name="Yang D."/>
            <person name="Bader C.D."/>
            <person name="Teijaro C.N."/>
            <person name="Fluegel L."/>
            <person name="Davis C.M."/>
            <person name="Simpson J.R."/>
            <person name="Lauterbach L."/>
            <person name="Steele A.D."/>
            <person name="Gui C."/>
            <person name="Meng S."/>
            <person name="Li G."/>
            <person name="Viehrig K."/>
            <person name="Ye F."/>
            <person name="Su P."/>
            <person name="Kiefer A.F."/>
            <person name="Nichols A."/>
            <person name="Cepeda A.J."/>
            <person name="Yan W."/>
            <person name="Fan B."/>
            <person name="Jiang Y."/>
            <person name="Adhikari A."/>
            <person name="Zheng C.-J."/>
            <person name="Schuster L."/>
            <person name="Cowan T.M."/>
            <person name="Smanski M.J."/>
            <person name="Chevrette M.G."/>
            <person name="De Carvalho L.P.S."/>
            <person name="Shen B."/>
        </authorList>
    </citation>
    <scope>NUCLEOTIDE SEQUENCE [LARGE SCALE GENOMIC DNA]</scope>
    <source>
        <strain evidence="3 4">NPDC020863</strain>
    </source>
</reference>
<organism evidence="3 4">
    <name type="scientific">Streptomyces milbemycinicus</name>
    <dbReference type="NCBI Taxonomy" id="476552"/>
    <lineage>
        <taxon>Bacteria</taxon>
        <taxon>Bacillati</taxon>
        <taxon>Actinomycetota</taxon>
        <taxon>Actinomycetes</taxon>
        <taxon>Kitasatosporales</taxon>
        <taxon>Streptomycetaceae</taxon>
        <taxon>Streptomyces</taxon>
    </lineage>
</organism>
<keyword evidence="4" id="KW-1185">Reference proteome</keyword>
<name>A0ABW8M5K2_9ACTN</name>
<accession>A0ABW8M5K2</accession>
<dbReference type="InterPro" id="IPR012912">
    <property type="entry name" value="Plasmid_pRiA4b_Orf3-like"/>
</dbReference>
<evidence type="ECO:0000259" key="2">
    <source>
        <dbReference type="Pfam" id="PF07929"/>
    </source>
</evidence>
<feature type="region of interest" description="Disordered" evidence="1">
    <location>
        <begin position="47"/>
        <end position="71"/>
    </location>
</feature>
<dbReference type="RefSeq" id="WP_404748800.1">
    <property type="nucleotide sequence ID" value="NZ_JBJDQH010000027.1"/>
</dbReference>
<dbReference type="PANTHER" id="PTHR41878:SF1">
    <property type="entry name" value="TNPR PROTEIN"/>
    <property type="match status" value="1"/>
</dbReference>
<dbReference type="EMBL" id="JBJDQH010000027">
    <property type="protein sequence ID" value="MFK4272499.1"/>
    <property type="molecule type" value="Genomic_DNA"/>
</dbReference>
<evidence type="ECO:0000256" key="1">
    <source>
        <dbReference type="SAM" id="MobiDB-lite"/>
    </source>
</evidence>
<protein>
    <submittedName>
        <fullName evidence="3">Plasmid pRiA4b ORF-3 family protein</fullName>
    </submittedName>
</protein>